<evidence type="ECO:0000313" key="2">
    <source>
        <dbReference type="Proteomes" id="UP001642260"/>
    </source>
</evidence>
<accession>A0ABC8JKC2</accession>
<evidence type="ECO:0008006" key="3">
    <source>
        <dbReference type="Google" id="ProtNLM"/>
    </source>
</evidence>
<evidence type="ECO:0000313" key="1">
    <source>
        <dbReference type="EMBL" id="CAH8329578.1"/>
    </source>
</evidence>
<proteinExistence type="predicted"/>
<dbReference type="Proteomes" id="UP001642260">
    <property type="component" value="Unassembled WGS sequence"/>
</dbReference>
<dbReference type="EMBL" id="CAKOAT010110710">
    <property type="protein sequence ID" value="CAH8329578.1"/>
    <property type="molecule type" value="Genomic_DNA"/>
</dbReference>
<keyword evidence="2" id="KW-1185">Reference proteome</keyword>
<reference evidence="1 2" key="1">
    <citation type="submission" date="2022-03" db="EMBL/GenBank/DDBJ databases">
        <authorList>
            <person name="Macdonald S."/>
            <person name="Ahmed S."/>
            <person name="Newling K."/>
        </authorList>
    </citation>
    <scope>NUCLEOTIDE SEQUENCE [LARGE SCALE GENOMIC DNA]</scope>
</reference>
<organism evidence="1 2">
    <name type="scientific">Eruca vesicaria subsp. sativa</name>
    <name type="common">Garden rocket</name>
    <name type="synonym">Eruca sativa</name>
    <dbReference type="NCBI Taxonomy" id="29727"/>
    <lineage>
        <taxon>Eukaryota</taxon>
        <taxon>Viridiplantae</taxon>
        <taxon>Streptophyta</taxon>
        <taxon>Embryophyta</taxon>
        <taxon>Tracheophyta</taxon>
        <taxon>Spermatophyta</taxon>
        <taxon>Magnoliopsida</taxon>
        <taxon>eudicotyledons</taxon>
        <taxon>Gunneridae</taxon>
        <taxon>Pentapetalae</taxon>
        <taxon>rosids</taxon>
        <taxon>malvids</taxon>
        <taxon>Brassicales</taxon>
        <taxon>Brassicaceae</taxon>
        <taxon>Brassiceae</taxon>
        <taxon>Eruca</taxon>
    </lineage>
</organism>
<sequence>MLLLEGLPKLESIYWSPLPFPFLKRIVKIECPKMRKFPLNATSVSRVDELSIIMKSEEEFQLEWEDEDTKNRFSPLISLRDVNTLQSGSMLPSPVFSLPVS</sequence>
<name>A0ABC8JKC2_ERUVS</name>
<dbReference type="AlphaFoldDB" id="A0ABC8JKC2"/>
<comment type="caution">
    <text evidence="1">The sequence shown here is derived from an EMBL/GenBank/DDBJ whole genome shotgun (WGS) entry which is preliminary data.</text>
</comment>
<gene>
    <name evidence="1" type="ORF">ERUC_LOCUS11648</name>
</gene>
<protein>
    <recommendedName>
        <fullName evidence="3">Disease resistance protein</fullName>
    </recommendedName>
</protein>